<proteinExistence type="predicted"/>
<dbReference type="OrthoDB" id="5296430at2"/>
<dbReference type="InterPro" id="IPR018114">
    <property type="entry name" value="TRYPSIN_HIS"/>
</dbReference>
<feature type="domain" description="Peptidase S1" evidence="2">
    <location>
        <begin position="47"/>
        <end position="225"/>
    </location>
</feature>
<gene>
    <name evidence="3" type="ordered locus">BMS_2026</name>
</gene>
<dbReference type="GO" id="GO:0004252">
    <property type="term" value="F:serine-type endopeptidase activity"/>
    <property type="evidence" value="ECO:0007669"/>
    <property type="project" value="InterPro"/>
</dbReference>
<dbReference type="Pfam" id="PF00089">
    <property type="entry name" value="Trypsin"/>
    <property type="match status" value="1"/>
</dbReference>
<dbReference type="PATRIC" id="fig|862908.3.peg.1925"/>
<feature type="chain" id="PRO_5003154450" description="Peptidase S1 domain-containing protein" evidence="1">
    <location>
        <begin position="22"/>
        <end position="253"/>
    </location>
</feature>
<evidence type="ECO:0000259" key="2">
    <source>
        <dbReference type="Pfam" id="PF00089"/>
    </source>
</evidence>
<evidence type="ECO:0000313" key="3">
    <source>
        <dbReference type="EMBL" id="CBW26838.1"/>
    </source>
</evidence>
<dbReference type="HOGENOM" id="CLU_1029608_0_0_7"/>
<dbReference type="PROSITE" id="PS00134">
    <property type="entry name" value="TRYPSIN_HIS"/>
    <property type="match status" value="1"/>
</dbReference>
<organism evidence="3 4">
    <name type="scientific">Halobacteriovorax marinus (strain ATCC BAA-682 / DSM 15412 / SJ)</name>
    <name type="common">Bacteriovorax marinus</name>
    <dbReference type="NCBI Taxonomy" id="862908"/>
    <lineage>
        <taxon>Bacteria</taxon>
        <taxon>Pseudomonadati</taxon>
        <taxon>Bdellovibrionota</taxon>
        <taxon>Bacteriovoracia</taxon>
        <taxon>Bacteriovoracales</taxon>
        <taxon>Halobacteriovoraceae</taxon>
        <taxon>Halobacteriovorax</taxon>
    </lineage>
</organism>
<dbReference type="InterPro" id="IPR043504">
    <property type="entry name" value="Peptidase_S1_PA_chymotrypsin"/>
</dbReference>
<evidence type="ECO:0000313" key="4">
    <source>
        <dbReference type="Proteomes" id="UP000008963"/>
    </source>
</evidence>
<keyword evidence="1" id="KW-0732">Signal</keyword>
<dbReference type="InterPro" id="IPR009003">
    <property type="entry name" value="Peptidase_S1_PA"/>
</dbReference>
<dbReference type="GO" id="GO:0006508">
    <property type="term" value="P:proteolysis"/>
    <property type="evidence" value="ECO:0007669"/>
    <property type="project" value="InterPro"/>
</dbReference>
<dbReference type="Proteomes" id="UP000008963">
    <property type="component" value="Chromosome"/>
</dbReference>
<dbReference type="EMBL" id="FQ312005">
    <property type="protein sequence ID" value="CBW26838.1"/>
    <property type="molecule type" value="Genomic_DNA"/>
</dbReference>
<dbReference type="InterPro" id="IPR001254">
    <property type="entry name" value="Trypsin_dom"/>
</dbReference>
<name>E1X308_HALMS</name>
<keyword evidence="4" id="KW-1185">Reference proteome</keyword>
<evidence type="ECO:0000256" key="1">
    <source>
        <dbReference type="SAM" id="SignalP"/>
    </source>
</evidence>
<dbReference type="STRING" id="862908.BMS_2026"/>
<protein>
    <recommendedName>
        <fullName evidence="2">Peptidase S1 domain-containing protein</fullName>
    </recommendedName>
</protein>
<dbReference type="SUPFAM" id="SSF50494">
    <property type="entry name" value="Trypsin-like serine proteases"/>
    <property type="match status" value="1"/>
</dbReference>
<dbReference type="AlphaFoldDB" id="E1X308"/>
<sequence>MLVKSAAAVALFSLISISSNASDKSICGRTDDRVPSTDAKVARALDSRTGTGGCTVTMIGRTCAISAGHCKSVLKIAEFNTPMSDSRGRIQHPGVEDVYEIDQESIVYRNGGVGNDYAVMKVLPNNVTGAYAGDIQGHYNVTFDRPVKGDVIRITGYGLDYNDDERNLAQQTHTGEIMSTSSRSGSATMTHVADTMGGNSGSSILKESTSEIVAIHTHGGCSSRGGSNSSTLIADHQILKDAITACLATEPQD</sequence>
<reference evidence="4" key="1">
    <citation type="journal article" date="2013" name="ISME J.">
        <title>A small predatory core genome in the divergent marine Bacteriovorax marinus SJ and the terrestrial Bdellovibrio bacteriovorus.</title>
        <authorList>
            <person name="Crossman L.C."/>
            <person name="Chen H."/>
            <person name="Cerdeno-Tarraga A.M."/>
            <person name="Brooks K."/>
            <person name="Quail M.A."/>
            <person name="Pineiro S.A."/>
            <person name="Hobley L."/>
            <person name="Sockett R.E."/>
            <person name="Bentley S.D."/>
            <person name="Parkhill J."/>
            <person name="Williams H.N."/>
            <person name="Stine O.C."/>
        </authorList>
    </citation>
    <scope>NUCLEOTIDE SEQUENCE [LARGE SCALE GENOMIC DNA]</scope>
    <source>
        <strain evidence="4">ATCC BAA-682 / DSM 15412 / SJ</strain>
    </source>
</reference>
<dbReference type="KEGG" id="bmx:BMS_2026"/>
<feature type="signal peptide" evidence="1">
    <location>
        <begin position="1"/>
        <end position="21"/>
    </location>
</feature>
<dbReference type="eggNOG" id="COG3591">
    <property type="taxonomic scope" value="Bacteria"/>
</dbReference>
<dbReference type="Gene3D" id="2.40.10.10">
    <property type="entry name" value="Trypsin-like serine proteases"/>
    <property type="match status" value="2"/>
</dbReference>
<dbReference type="RefSeq" id="WP_014244616.1">
    <property type="nucleotide sequence ID" value="NC_016620.1"/>
</dbReference>
<accession>E1X308</accession>